<dbReference type="InterPro" id="IPR004090">
    <property type="entry name" value="Chemotax_Me-accpt_rcpt"/>
</dbReference>
<dbReference type="GO" id="GO:0016020">
    <property type="term" value="C:membrane"/>
    <property type="evidence" value="ECO:0007669"/>
    <property type="project" value="InterPro"/>
</dbReference>
<protein>
    <submittedName>
        <fullName evidence="6">Methyl-accepting chemotaxis protein</fullName>
    </submittedName>
</protein>
<dbReference type="PROSITE" id="PS50111">
    <property type="entry name" value="CHEMOTAXIS_TRANSDUC_2"/>
    <property type="match status" value="1"/>
</dbReference>
<keyword evidence="7" id="KW-1185">Reference proteome</keyword>
<evidence type="ECO:0000259" key="5">
    <source>
        <dbReference type="PROSITE" id="PS50111"/>
    </source>
</evidence>
<evidence type="ECO:0000256" key="2">
    <source>
        <dbReference type="ARBA" id="ARBA00029447"/>
    </source>
</evidence>
<dbReference type="PANTHER" id="PTHR32089">
    <property type="entry name" value="METHYL-ACCEPTING CHEMOTAXIS PROTEIN MCPB"/>
    <property type="match status" value="1"/>
</dbReference>
<dbReference type="GO" id="GO:0007165">
    <property type="term" value="P:signal transduction"/>
    <property type="evidence" value="ECO:0007669"/>
    <property type="project" value="UniProtKB-KW"/>
</dbReference>
<keyword evidence="4" id="KW-0472">Membrane</keyword>
<feature type="domain" description="Methyl-accepting transducer" evidence="5">
    <location>
        <begin position="108"/>
        <end position="347"/>
    </location>
</feature>
<dbReference type="GO" id="GO:0004888">
    <property type="term" value="F:transmembrane signaling receptor activity"/>
    <property type="evidence" value="ECO:0007669"/>
    <property type="project" value="InterPro"/>
</dbReference>
<evidence type="ECO:0000313" key="7">
    <source>
        <dbReference type="Proteomes" id="UP000587760"/>
    </source>
</evidence>
<proteinExistence type="inferred from homology"/>
<reference evidence="6 7" key="1">
    <citation type="submission" date="2020-08" db="EMBL/GenBank/DDBJ databases">
        <title>Genomic Encyclopedia of Type Strains, Phase IV (KMG-IV): sequencing the most valuable type-strain genomes for metagenomic binning, comparative biology and taxonomic classification.</title>
        <authorList>
            <person name="Goeker M."/>
        </authorList>
    </citation>
    <scope>NUCLEOTIDE SEQUENCE [LARGE SCALE GENOMIC DNA]</scope>
    <source>
        <strain evidence="6 7">DSM 2461</strain>
    </source>
</reference>
<evidence type="ECO:0000313" key="6">
    <source>
        <dbReference type="EMBL" id="MBB6478659.1"/>
    </source>
</evidence>
<keyword evidence="4" id="KW-1133">Transmembrane helix</keyword>
<dbReference type="Pfam" id="PF00015">
    <property type="entry name" value="MCPsignal"/>
    <property type="match status" value="1"/>
</dbReference>
<feature type="transmembrane region" description="Helical" evidence="4">
    <location>
        <begin position="6"/>
        <end position="21"/>
    </location>
</feature>
<comment type="similarity">
    <text evidence="2">Belongs to the methyl-accepting chemotaxis (MCP) protein family.</text>
</comment>
<evidence type="ECO:0000256" key="1">
    <source>
        <dbReference type="ARBA" id="ARBA00023224"/>
    </source>
</evidence>
<dbReference type="GO" id="GO:0006935">
    <property type="term" value="P:chemotaxis"/>
    <property type="evidence" value="ECO:0007669"/>
    <property type="project" value="InterPro"/>
</dbReference>
<evidence type="ECO:0000256" key="4">
    <source>
        <dbReference type="SAM" id="Phobius"/>
    </source>
</evidence>
<keyword evidence="1 3" id="KW-0807">Transducer</keyword>
<dbReference type="PRINTS" id="PR00260">
    <property type="entry name" value="CHEMTRNSDUCR"/>
</dbReference>
<gene>
    <name evidence="6" type="ORF">HNR50_000292</name>
</gene>
<comment type="caution">
    <text evidence="6">The sequence shown here is derived from an EMBL/GenBank/DDBJ whole genome shotgun (WGS) entry which is preliminary data.</text>
</comment>
<dbReference type="SUPFAM" id="SSF58104">
    <property type="entry name" value="Methyl-accepting chemotaxis protein (MCP) signaling domain"/>
    <property type="match status" value="1"/>
</dbReference>
<sequence length="377" mass="41854">MIYLVLPIPVIMAVVFLFLYIKSKNAHKNLLNELSNLSGTTDRSGQEMTRILKEKLQAFQHQVDSGKNKSQDRFDDILEKTISVKEGFNDILNGAAEVGKMTEEKMSLVDEAAEFSKAIVSTVSNITESMEVQVSSFRETVPHLQNFIETTGEIRSRSEESRESSEELVKKLQSGRQTMNETFRAIEKIAESEKLVRQSLEKISSIASQINILAMNAAIQAAHAGDSGKGFAVVASEVRTLAEDSAKTVEEITTHIEEMDKRVINGRELTGKTIKLFSDIGTDVDTANDLISQIDTTLTNQVTEARDMIPQLQSMLEGISKLRELTLEEKKKSGTIESAMGKIAHISTEIQKGENALIAKDYEVLEIIDNIINSIKK</sequence>
<accession>A0A841R6P0</accession>
<dbReference type="SMART" id="SM00283">
    <property type="entry name" value="MA"/>
    <property type="match status" value="1"/>
</dbReference>
<dbReference type="PANTHER" id="PTHR32089:SF112">
    <property type="entry name" value="LYSOZYME-LIKE PROTEIN-RELATED"/>
    <property type="match status" value="1"/>
</dbReference>
<name>A0A841R6P0_9SPIO</name>
<dbReference type="Proteomes" id="UP000587760">
    <property type="component" value="Unassembled WGS sequence"/>
</dbReference>
<dbReference type="RefSeq" id="WP_184742701.1">
    <property type="nucleotide sequence ID" value="NZ_JACHGJ010000001.1"/>
</dbReference>
<evidence type="ECO:0000256" key="3">
    <source>
        <dbReference type="PROSITE-ProRule" id="PRU00284"/>
    </source>
</evidence>
<dbReference type="AlphaFoldDB" id="A0A841R6P0"/>
<dbReference type="EMBL" id="JACHGJ010000001">
    <property type="protein sequence ID" value="MBB6478659.1"/>
    <property type="molecule type" value="Genomic_DNA"/>
</dbReference>
<keyword evidence="4" id="KW-0812">Transmembrane</keyword>
<dbReference type="Gene3D" id="1.10.287.950">
    <property type="entry name" value="Methyl-accepting chemotaxis protein"/>
    <property type="match status" value="1"/>
</dbReference>
<dbReference type="InterPro" id="IPR004089">
    <property type="entry name" value="MCPsignal_dom"/>
</dbReference>
<organism evidence="6 7">
    <name type="scientific">Spirochaeta isovalerica</name>
    <dbReference type="NCBI Taxonomy" id="150"/>
    <lineage>
        <taxon>Bacteria</taxon>
        <taxon>Pseudomonadati</taxon>
        <taxon>Spirochaetota</taxon>
        <taxon>Spirochaetia</taxon>
        <taxon>Spirochaetales</taxon>
        <taxon>Spirochaetaceae</taxon>
        <taxon>Spirochaeta</taxon>
    </lineage>
</organism>